<feature type="coiled-coil region" evidence="2">
    <location>
        <begin position="177"/>
        <end position="204"/>
    </location>
</feature>
<feature type="compositionally biased region" description="Low complexity" evidence="3">
    <location>
        <begin position="105"/>
        <end position="117"/>
    </location>
</feature>
<dbReference type="PANTHER" id="PTHR31996:SF2">
    <property type="entry name" value="COILED-COIL DOMAIN-CONTAINING PROTEIN 115"/>
    <property type="match status" value="1"/>
</dbReference>
<feature type="compositionally biased region" description="Basic and acidic residues" evidence="3">
    <location>
        <begin position="123"/>
        <end position="134"/>
    </location>
</feature>
<dbReference type="EMBL" id="BLAL01000156">
    <property type="protein sequence ID" value="GES85479.1"/>
    <property type="molecule type" value="Genomic_DNA"/>
</dbReference>
<evidence type="ECO:0000256" key="3">
    <source>
        <dbReference type="SAM" id="MobiDB-lite"/>
    </source>
</evidence>
<comment type="caution">
    <text evidence="4">The sequence shown here is derived from an EMBL/GenBank/DDBJ whole genome shotgun (WGS) entry which is preliminary data.</text>
</comment>
<keyword evidence="2" id="KW-0175">Coiled coil</keyword>
<evidence type="ECO:0000313" key="4">
    <source>
        <dbReference type="EMBL" id="GES85479.1"/>
    </source>
</evidence>
<evidence type="ECO:0000256" key="1">
    <source>
        <dbReference type="ARBA" id="ARBA00093634"/>
    </source>
</evidence>
<protein>
    <recommendedName>
        <fullName evidence="1">Vacuolar ATPase assembly protein VMA22</fullName>
    </recommendedName>
</protein>
<accession>A0A8H3LE63</accession>
<proteinExistence type="predicted"/>
<feature type="region of interest" description="Disordered" evidence="3">
    <location>
        <begin position="103"/>
        <end position="142"/>
    </location>
</feature>
<sequence>MEKQMEEICTKLDEALLEYLSLISKYQENWQQISKELEGAFMQLAHTKYTMGPGRLTQDQYDGRMQAATRILISQNLGVEEEEKHYNHQFSLINGHLENDENINESESSQSIDNSSILRRRNVKELETKTDNTNKTKKPQKKQIIRDPLHWFGLLVPPSLRDSQKHFKQGLVNMVNLLNIRNEILEKEAQYRILKQEKEKFMQELSKSKEPVNEEKNTQENNYLAINDWEEAEKWYDEASSKALSQ</sequence>
<name>A0A8H3LE63_9GLOM</name>
<dbReference type="GO" id="GO:1990871">
    <property type="term" value="C:Vma12-Vma22 assembly complex"/>
    <property type="evidence" value="ECO:0007669"/>
    <property type="project" value="TreeGrafter"/>
</dbReference>
<dbReference type="InterPro" id="IPR040357">
    <property type="entry name" value="Vma22/CCDC115"/>
</dbReference>
<dbReference type="GO" id="GO:0051082">
    <property type="term" value="F:unfolded protein binding"/>
    <property type="evidence" value="ECO:0007669"/>
    <property type="project" value="TreeGrafter"/>
</dbReference>
<dbReference type="PANTHER" id="PTHR31996">
    <property type="entry name" value="COILED-COIL DOMAIN-CONTAINING PROTEIN 115"/>
    <property type="match status" value="1"/>
</dbReference>
<dbReference type="Pfam" id="PF21730">
    <property type="entry name" value="Vma22_CCDC115"/>
    <property type="match status" value="1"/>
</dbReference>
<evidence type="ECO:0000256" key="2">
    <source>
        <dbReference type="SAM" id="Coils"/>
    </source>
</evidence>
<dbReference type="AlphaFoldDB" id="A0A8H3LE63"/>
<organism evidence="4 5">
    <name type="scientific">Rhizophagus clarus</name>
    <dbReference type="NCBI Taxonomy" id="94130"/>
    <lineage>
        <taxon>Eukaryota</taxon>
        <taxon>Fungi</taxon>
        <taxon>Fungi incertae sedis</taxon>
        <taxon>Mucoromycota</taxon>
        <taxon>Glomeromycotina</taxon>
        <taxon>Glomeromycetes</taxon>
        <taxon>Glomerales</taxon>
        <taxon>Glomeraceae</taxon>
        <taxon>Rhizophagus</taxon>
    </lineage>
</organism>
<reference evidence="4" key="1">
    <citation type="submission" date="2019-10" db="EMBL/GenBank/DDBJ databases">
        <title>Conservation and host-specific expression of non-tandemly repeated heterogenous ribosome RNA gene in arbuscular mycorrhizal fungi.</title>
        <authorList>
            <person name="Maeda T."/>
            <person name="Kobayashi Y."/>
            <person name="Nakagawa T."/>
            <person name="Ezawa T."/>
            <person name="Yamaguchi K."/>
            <person name="Bino T."/>
            <person name="Nishimoto Y."/>
            <person name="Shigenobu S."/>
            <person name="Kawaguchi M."/>
        </authorList>
    </citation>
    <scope>NUCLEOTIDE SEQUENCE</scope>
    <source>
        <strain evidence="4">HR1</strain>
    </source>
</reference>
<gene>
    <name evidence="4" type="ORF">RCL2_001258500</name>
</gene>
<dbReference type="OrthoDB" id="408631at2759"/>
<dbReference type="Proteomes" id="UP000615446">
    <property type="component" value="Unassembled WGS sequence"/>
</dbReference>
<dbReference type="GO" id="GO:0070072">
    <property type="term" value="P:vacuolar proton-transporting V-type ATPase complex assembly"/>
    <property type="evidence" value="ECO:0007669"/>
    <property type="project" value="InterPro"/>
</dbReference>
<evidence type="ECO:0000313" key="5">
    <source>
        <dbReference type="Proteomes" id="UP000615446"/>
    </source>
</evidence>